<dbReference type="InterPro" id="IPR015828">
    <property type="entry name" value="NDUFA10"/>
</dbReference>
<accession>A0A8D9A8U1</accession>
<evidence type="ECO:0000256" key="12">
    <source>
        <dbReference type="ARBA" id="ARBA00023128"/>
    </source>
</evidence>
<evidence type="ECO:0000256" key="4">
    <source>
        <dbReference type="ARBA" id="ARBA00008606"/>
    </source>
</evidence>
<protein>
    <recommendedName>
        <fullName evidence="5 13">NADH dehydrogenase [ubiquinone] 1 alpha subcomplex subunit 10, mitochondrial</fullName>
    </recommendedName>
</protein>
<comment type="function">
    <text evidence="2 13">Accessory subunit of the mitochondrial membrane respiratory chain NADH dehydrogenase (Complex I), that is believed not to be involved in catalysis. Complex I functions in the transfer of electrons from NADH to the respiratory chain. The immediate electron acceptor for the enzyme is believed to be ubiquinone.</text>
</comment>
<dbReference type="SUPFAM" id="SSF52540">
    <property type="entry name" value="P-loop containing nucleoside triphosphate hydrolases"/>
    <property type="match status" value="1"/>
</dbReference>
<dbReference type="Gene3D" id="3.40.50.300">
    <property type="entry name" value="P-loop containing nucleotide triphosphate hydrolases"/>
    <property type="match status" value="1"/>
</dbReference>
<dbReference type="PANTHER" id="PTHR10513:SF15">
    <property type="entry name" value="NADH DEHYDROGENASE [UBIQUINONE] 1 ALPHA SUBCOMPLEX SUBUNIT 10, MITOCHONDRIAL"/>
    <property type="match status" value="1"/>
</dbReference>
<dbReference type="GO" id="GO:0006120">
    <property type="term" value="P:mitochondrial electron transport, NADH to ubiquinone"/>
    <property type="evidence" value="ECO:0007669"/>
    <property type="project" value="InterPro"/>
</dbReference>
<name>A0A8D9A8U1_9HEMI</name>
<dbReference type="InterPro" id="IPR027417">
    <property type="entry name" value="P-loop_NTPase"/>
</dbReference>
<dbReference type="EMBL" id="HBUF01558014">
    <property type="protein sequence ID" value="CAG6760944.1"/>
    <property type="molecule type" value="Transcribed_RNA"/>
</dbReference>
<keyword evidence="6 13" id="KW-0813">Transport</keyword>
<reference evidence="15" key="1">
    <citation type="submission" date="2021-05" db="EMBL/GenBank/DDBJ databases">
        <authorList>
            <person name="Alioto T."/>
            <person name="Alioto T."/>
            <person name="Gomez Garrido J."/>
        </authorList>
    </citation>
    <scope>NUCLEOTIDE SEQUENCE</scope>
</reference>
<dbReference type="InterPro" id="IPR031314">
    <property type="entry name" value="DNK_dom"/>
</dbReference>
<dbReference type="AlphaFoldDB" id="A0A8D9A8U1"/>
<feature type="domain" description="Deoxynucleoside kinase" evidence="14">
    <location>
        <begin position="72"/>
        <end position="301"/>
    </location>
</feature>
<keyword evidence="7 13" id="KW-0285">Flavoprotein</keyword>
<evidence type="ECO:0000256" key="13">
    <source>
        <dbReference type="PIRNR" id="PIRNR000543"/>
    </source>
</evidence>
<keyword evidence="11 13" id="KW-0249">Electron transport</keyword>
<evidence type="ECO:0000256" key="3">
    <source>
        <dbReference type="ARBA" id="ARBA00004305"/>
    </source>
</evidence>
<evidence type="ECO:0000256" key="9">
    <source>
        <dbReference type="ARBA" id="ARBA00022827"/>
    </source>
</evidence>
<evidence type="ECO:0000256" key="11">
    <source>
        <dbReference type="ARBA" id="ARBA00022982"/>
    </source>
</evidence>
<keyword evidence="10" id="KW-0809">Transit peptide</keyword>
<dbReference type="Pfam" id="PF01712">
    <property type="entry name" value="dNK"/>
    <property type="match status" value="1"/>
</dbReference>
<comment type="similarity">
    <text evidence="4 13">Belongs to the complex I NDUFA10 subunit family.</text>
</comment>
<proteinExistence type="inferred from homology"/>
<evidence type="ECO:0000256" key="2">
    <source>
        <dbReference type="ARBA" id="ARBA00003195"/>
    </source>
</evidence>
<evidence type="ECO:0000256" key="1">
    <source>
        <dbReference type="ARBA" id="ARBA00001974"/>
    </source>
</evidence>
<keyword evidence="12 13" id="KW-0496">Mitochondrion</keyword>
<evidence type="ECO:0000313" key="15">
    <source>
        <dbReference type="EMBL" id="CAG6760944.1"/>
    </source>
</evidence>
<evidence type="ECO:0000256" key="7">
    <source>
        <dbReference type="ARBA" id="ARBA00022630"/>
    </source>
</evidence>
<keyword evidence="15" id="KW-0830">Ubiquinone</keyword>
<dbReference type="InterPro" id="IPR050566">
    <property type="entry name" value="Deoxyribonucleoside_kinase"/>
</dbReference>
<comment type="cofactor">
    <cofactor evidence="1 13">
        <name>FAD</name>
        <dbReference type="ChEBI" id="CHEBI:57692"/>
    </cofactor>
</comment>
<evidence type="ECO:0000256" key="8">
    <source>
        <dbReference type="ARBA" id="ARBA00022660"/>
    </source>
</evidence>
<evidence type="ECO:0000256" key="5">
    <source>
        <dbReference type="ARBA" id="ARBA00017279"/>
    </source>
</evidence>
<evidence type="ECO:0000256" key="10">
    <source>
        <dbReference type="ARBA" id="ARBA00022946"/>
    </source>
</evidence>
<sequence length="397" mass="46970">MSTMLSVSFVKLLTRGSQHHVPVLSAVRCISSKHSADVSRPAPYPYKERDFRFPWTAMEDTEDRLNENSKIIVVEGPIASGKTEFCKKLADELDMLALPPANMDMWYKQGDFDFRSLDHLWSTENMKSFDEKSFCKDPKHLNTMGFQIRMLQLRFSLYVDALAHMLSTGQGVVLQRSPFSDFVFVEAMDSAGYISKRVKDIYNEILQFTMLPLLKPHLVIYLDIPPFVVKENIKKRNNPWEVNSPILNDTYLNKIEEVYKNKYLPNINNHSELLVYDWSEGGDVEVVVEDIERIDFDHYDHFSDKLREWRELTTKEWNEKREIFADQKQDLMMQFNTIERYDAPELYYTGDETLEYIQKLGNVPEYYYQKGFNPEKNSVLWRFDIDKKQRFPTMFFY</sequence>
<keyword evidence="9 13" id="KW-0274">FAD</keyword>
<keyword evidence="8 13" id="KW-0679">Respiratory chain</keyword>
<organism evidence="15">
    <name type="scientific">Cacopsylla melanoneura</name>
    <dbReference type="NCBI Taxonomy" id="428564"/>
    <lineage>
        <taxon>Eukaryota</taxon>
        <taxon>Metazoa</taxon>
        <taxon>Ecdysozoa</taxon>
        <taxon>Arthropoda</taxon>
        <taxon>Hexapoda</taxon>
        <taxon>Insecta</taxon>
        <taxon>Pterygota</taxon>
        <taxon>Neoptera</taxon>
        <taxon>Paraneoptera</taxon>
        <taxon>Hemiptera</taxon>
        <taxon>Sternorrhyncha</taxon>
        <taxon>Psylloidea</taxon>
        <taxon>Psyllidae</taxon>
        <taxon>Psyllinae</taxon>
        <taxon>Cacopsylla</taxon>
    </lineage>
</organism>
<evidence type="ECO:0000256" key="6">
    <source>
        <dbReference type="ARBA" id="ARBA00022448"/>
    </source>
</evidence>
<dbReference type="PIRSF" id="PIRSF000543">
    <property type="entry name" value="NADH_UQ_42KD"/>
    <property type="match status" value="1"/>
</dbReference>
<dbReference type="GO" id="GO:0005759">
    <property type="term" value="C:mitochondrial matrix"/>
    <property type="evidence" value="ECO:0007669"/>
    <property type="project" value="UniProtKB-SubCell"/>
</dbReference>
<evidence type="ECO:0000259" key="14">
    <source>
        <dbReference type="Pfam" id="PF01712"/>
    </source>
</evidence>
<comment type="subcellular location">
    <subcellularLocation>
        <location evidence="3 13">Mitochondrion matrix</location>
    </subcellularLocation>
</comment>
<dbReference type="PANTHER" id="PTHR10513">
    <property type="entry name" value="DEOXYNUCLEOSIDE KINASE"/>
    <property type="match status" value="1"/>
</dbReference>